<dbReference type="Pfam" id="PF00071">
    <property type="entry name" value="Ras"/>
    <property type="match status" value="1"/>
</dbReference>
<evidence type="ECO:0000256" key="19">
    <source>
        <dbReference type="ARBA" id="ARBA00067841"/>
    </source>
</evidence>
<dbReference type="OrthoDB" id="6745403at2759"/>
<proteinExistence type="inferred from homology"/>
<evidence type="ECO:0000256" key="17">
    <source>
        <dbReference type="ARBA" id="ARBA00037864"/>
    </source>
</evidence>
<dbReference type="PANTHER" id="PTHR13116">
    <property type="entry name" value="ER MEMBRANE PROTEIN COMPLEX SUBUNIT 3"/>
    <property type="match status" value="1"/>
</dbReference>
<dbReference type="GO" id="GO:0034975">
    <property type="term" value="P:protein folding in endoplasmic reticulum"/>
    <property type="evidence" value="ECO:0007669"/>
    <property type="project" value="TreeGrafter"/>
</dbReference>
<evidence type="ECO:0000256" key="12">
    <source>
        <dbReference type="ARBA" id="ARBA00023134"/>
    </source>
</evidence>
<sequence length="492" mass="55227">MDPDNDGFDYLFKIVLIGDMSVGKTSVVQRFKNGSFIDRQGTTIGVDFTMKTLVVDGKRVKLQIWDTGGQERFRTITQSYYRSANGIVLCYDITSPQSFQSLQRWIDDVSKFAAPNVIKLLIGTKCDLEEQRAVNAEDAELLQRANGMFSFVETSAKSNVNVDNAFIDLATMLKRQYDQGYHETSPSESFHLGAGGSTPIGWNWHQRGVSYSRMTDLLLDPAIRTWVFLPIVVITFMIGVLRHYVTLLLMNKKKVELENVADGQYLLRSRLLRENGRFLPRSSFNARRQFLAAEDSGYLSKAMQRPSRGPNPMDPTQMTEMLKGNMMNMIPMIVVGGWINWTFSGFVTTRVPFPLTLKFKAMLQRGVDLVSLDSAWVFLRFLDFTNWLTTLGLLCFVVFPVHVRSPLDLHSRAGRGERSRSVEGHGRSDDRSGDFSSAGSESGIQSGVGGPSDVSAPIRPLISFHSHPSISFQCAHLQVHSFLPLLSILIQL</sequence>
<feature type="region of interest" description="Disordered" evidence="20">
    <location>
        <begin position="414"/>
        <end position="452"/>
    </location>
</feature>
<evidence type="ECO:0000256" key="5">
    <source>
        <dbReference type="ARBA" id="ARBA00020822"/>
    </source>
</evidence>
<comment type="similarity">
    <text evidence="4">Belongs to the small GTPase superfamily. Rab family.</text>
</comment>
<dbReference type="InterPro" id="IPR005225">
    <property type="entry name" value="Small_GTP-bd"/>
</dbReference>
<keyword evidence="10 21" id="KW-1133">Transmembrane helix</keyword>
<evidence type="ECO:0000256" key="4">
    <source>
        <dbReference type="ARBA" id="ARBA00006270"/>
    </source>
</evidence>
<keyword evidence="8 21" id="KW-0812">Transmembrane</keyword>
<evidence type="ECO:0000256" key="3">
    <source>
        <dbReference type="ARBA" id="ARBA00005376"/>
    </source>
</evidence>
<comment type="similarity">
    <text evidence="3">Belongs to the EMC3 family.</text>
</comment>
<keyword evidence="12" id="KW-0342">GTP-binding</keyword>
<dbReference type="PANTHER" id="PTHR13116:SF5">
    <property type="entry name" value="ER MEMBRANE PROTEIN COMPLEX SUBUNIT 3"/>
    <property type="match status" value="1"/>
</dbReference>
<dbReference type="STRING" id="2018661.A0A2A2L7C7"/>
<dbReference type="Proteomes" id="UP000218231">
    <property type="component" value="Unassembled WGS sequence"/>
</dbReference>
<keyword evidence="6" id="KW-0488">Methylation</keyword>
<feature type="transmembrane region" description="Helical" evidence="21">
    <location>
        <begin position="384"/>
        <end position="403"/>
    </location>
</feature>
<dbReference type="PROSITE" id="PS51419">
    <property type="entry name" value="RAB"/>
    <property type="match status" value="1"/>
</dbReference>
<dbReference type="GO" id="GO:0072546">
    <property type="term" value="C:EMC complex"/>
    <property type="evidence" value="ECO:0007669"/>
    <property type="project" value="TreeGrafter"/>
</dbReference>
<evidence type="ECO:0000256" key="13">
    <source>
        <dbReference type="ARBA" id="ARBA00023136"/>
    </source>
</evidence>
<name>A0A2A2L7C7_9BILA</name>
<dbReference type="InterPro" id="IPR027417">
    <property type="entry name" value="P-loop_NTPase"/>
</dbReference>
<evidence type="ECO:0000256" key="2">
    <source>
        <dbReference type="ARBA" id="ARBA00004580"/>
    </source>
</evidence>
<feature type="transmembrane region" description="Helical" evidence="21">
    <location>
        <begin position="326"/>
        <end position="347"/>
    </location>
</feature>
<evidence type="ECO:0000256" key="10">
    <source>
        <dbReference type="ARBA" id="ARBA00022989"/>
    </source>
</evidence>
<keyword evidence="14" id="KW-0449">Lipoprotein</keyword>
<evidence type="ECO:0000256" key="14">
    <source>
        <dbReference type="ARBA" id="ARBA00023288"/>
    </source>
</evidence>
<dbReference type="EMBL" id="LIAE01007084">
    <property type="protein sequence ID" value="PAV82070.1"/>
    <property type="molecule type" value="Genomic_DNA"/>
</dbReference>
<evidence type="ECO:0000313" key="23">
    <source>
        <dbReference type="Proteomes" id="UP000218231"/>
    </source>
</evidence>
<gene>
    <name evidence="22" type="ORF">WR25_11109</name>
</gene>
<keyword evidence="15" id="KW-0636">Prenylation</keyword>
<keyword evidence="11" id="KW-0333">Golgi apparatus</keyword>
<comment type="subcellular location">
    <subcellularLocation>
        <location evidence="2">Cytoplasmic vesicle</location>
        <location evidence="2">Phagosome membrane</location>
    </subcellularLocation>
    <subcellularLocation>
        <location evidence="18">Endomembrane system</location>
        <topology evidence="18">Lipid-anchor</topology>
        <orientation evidence="18">Cytoplasmic side</orientation>
    </subcellularLocation>
    <subcellularLocation>
        <location evidence="17">Golgi apparatus</location>
        <location evidence="17">trans-Golgi network membrane</location>
        <topology evidence="17">Lipid-anchor</topology>
    </subcellularLocation>
    <subcellularLocation>
        <location evidence="1">Membrane</location>
        <topology evidence="1">Multi-pass membrane protein</topology>
    </subcellularLocation>
</comment>
<evidence type="ECO:0000256" key="16">
    <source>
        <dbReference type="ARBA" id="ARBA00023329"/>
    </source>
</evidence>
<evidence type="ECO:0000256" key="1">
    <source>
        <dbReference type="ARBA" id="ARBA00004141"/>
    </source>
</evidence>
<dbReference type="GO" id="GO:0030670">
    <property type="term" value="C:phagocytic vesicle membrane"/>
    <property type="evidence" value="ECO:0007669"/>
    <property type="project" value="UniProtKB-SubCell"/>
</dbReference>
<dbReference type="SUPFAM" id="SSF52540">
    <property type="entry name" value="P-loop containing nucleoside triphosphate hydrolases"/>
    <property type="match status" value="1"/>
</dbReference>
<dbReference type="InterPro" id="IPR001806">
    <property type="entry name" value="Small_GTPase"/>
</dbReference>
<comment type="caution">
    <text evidence="22">The sequence shown here is derived from an EMBL/GenBank/DDBJ whole genome shotgun (WGS) entry which is preliminary data.</text>
</comment>
<evidence type="ECO:0000256" key="20">
    <source>
        <dbReference type="SAM" id="MobiDB-lite"/>
    </source>
</evidence>
<keyword evidence="7" id="KW-0597">Phosphoprotein</keyword>
<reference evidence="22 23" key="1">
    <citation type="journal article" date="2017" name="Curr. Biol.">
        <title>Genome architecture and evolution of a unichromosomal asexual nematode.</title>
        <authorList>
            <person name="Fradin H."/>
            <person name="Zegar C."/>
            <person name="Gutwein M."/>
            <person name="Lucas J."/>
            <person name="Kovtun M."/>
            <person name="Corcoran D."/>
            <person name="Baugh L.R."/>
            <person name="Kiontke K."/>
            <person name="Gunsalus K."/>
            <person name="Fitch D.H."/>
            <person name="Piano F."/>
        </authorList>
    </citation>
    <scope>NUCLEOTIDE SEQUENCE [LARGE SCALE GENOMIC DNA]</scope>
    <source>
        <strain evidence="22">PF1309</strain>
    </source>
</reference>
<evidence type="ECO:0000256" key="6">
    <source>
        <dbReference type="ARBA" id="ARBA00022481"/>
    </source>
</evidence>
<dbReference type="SMART" id="SM01415">
    <property type="entry name" value="DUF106"/>
    <property type="match status" value="1"/>
</dbReference>
<evidence type="ECO:0000256" key="21">
    <source>
        <dbReference type="SAM" id="Phobius"/>
    </source>
</evidence>
<keyword evidence="13 21" id="KW-0472">Membrane</keyword>
<dbReference type="InterPro" id="IPR002809">
    <property type="entry name" value="EMC3/TMCO1"/>
</dbReference>
<keyword evidence="23" id="KW-1185">Reference proteome</keyword>
<feature type="compositionally biased region" description="Basic and acidic residues" evidence="20">
    <location>
        <begin position="414"/>
        <end position="433"/>
    </location>
</feature>
<evidence type="ECO:0000256" key="9">
    <source>
        <dbReference type="ARBA" id="ARBA00022741"/>
    </source>
</evidence>
<feature type="transmembrane region" description="Helical" evidence="21">
    <location>
        <begin position="226"/>
        <end position="245"/>
    </location>
</feature>
<evidence type="ECO:0000256" key="18">
    <source>
        <dbReference type="ARBA" id="ARBA00046278"/>
    </source>
</evidence>
<dbReference type="SMART" id="SM00175">
    <property type="entry name" value="RAB"/>
    <property type="match status" value="1"/>
</dbReference>
<keyword evidence="9" id="KW-0547">Nucleotide-binding</keyword>
<accession>A0A2A2L7C7</accession>
<dbReference type="SMART" id="SM00176">
    <property type="entry name" value="RAN"/>
    <property type="match status" value="1"/>
</dbReference>
<evidence type="ECO:0000256" key="8">
    <source>
        <dbReference type="ARBA" id="ARBA00022692"/>
    </source>
</evidence>
<dbReference type="FunFam" id="3.40.50.300:FF:000803">
    <property type="entry name" value="Ras-related protein Rab-43"/>
    <property type="match status" value="1"/>
</dbReference>
<dbReference type="GO" id="GO:0003924">
    <property type="term" value="F:GTPase activity"/>
    <property type="evidence" value="ECO:0007669"/>
    <property type="project" value="InterPro"/>
</dbReference>
<evidence type="ECO:0000256" key="15">
    <source>
        <dbReference type="ARBA" id="ARBA00023289"/>
    </source>
</evidence>
<organism evidence="22 23">
    <name type="scientific">Diploscapter pachys</name>
    <dbReference type="NCBI Taxonomy" id="2018661"/>
    <lineage>
        <taxon>Eukaryota</taxon>
        <taxon>Metazoa</taxon>
        <taxon>Ecdysozoa</taxon>
        <taxon>Nematoda</taxon>
        <taxon>Chromadorea</taxon>
        <taxon>Rhabditida</taxon>
        <taxon>Rhabditina</taxon>
        <taxon>Rhabditomorpha</taxon>
        <taxon>Rhabditoidea</taxon>
        <taxon>Rhabditidae</taxon>
        <taxon>Diploscapter</taxon>
    </lineage>
</organism>
<protein>
    <recommendedName>
        <fullName evidence="5">ER membrane protein complex subunit 3</fullName>
    </recommendedName>
    <alternativeName>
        <fullName evidence="19">Ras-related protein Rab-43</fullName>
    </alternativeName>
</protein>
<dbReference type="AlphaFoldDB" id="A0A2A2L7C7"/>
<evidence type="ECO:0000313" key="22">
    <source>
        <dbReference type="EMBL" id="PAV82070.1"/>
    </source>
</evidence>
<dbReference type="PROSITE" id="PS51420">
    <property type="entry name" value="RHO"/>
    <property type="match status" value="1"/>
</dbReference>
<dbReference type="SMART" id="SM00174">
    <property type="entry name" value="RHO"/>
    <property type="match status" value="1"/>
</dbReference>
<dbReference type="NCBIfam" id="TIGR00231">
    <property type="entry name" value="small_GTP"/>
    <property type="match status" value="1"/>
</dbReference>
<dbReference type="PRINTS" id="PR00449">
    <property type="entry name" value="RASTRNSFRMNG"/>
</dbReference>
<evidence type="ECO:0000256" key="7">
    <source>
        <dbReference type="ARBA" id="ARBA00022553"/>
    </source>
</evidence>
<dbReference type="Gene3D" id="3.40.50.300">
    <property type="entry name" value="P-loop containing nucleotide triphosphate hydrolases"/>
    <property type="match status" value="1"/>
</dbReference>
<dbReference type="Pfam" id="PF01956">
    <property type="entry name" value="EMC3_TMCO1"/>
    <property type="match status" value="1"/>
</dbReference>
<dbReference type="InterPro" id="IPR008568">
    <property type="entry name" value="EMC3"/>
</dbReference>
<dbReference type="GO" id="GO:0005525">
    <property type="term" value="F:GTP binding"/>
    <property type="evidence" value="ECO:0007669"/>
    <property type="project" value="UniProtKB-KW"/>
</dbReference>
<keyword evidence="16" id="KW-0968">Cytoplasmic vesicle</keyword>
<dbReference type="GO" id="GO:0005794">
    <property type="term" value="C:Golgi apparatus"/>
    <property type="evidence" value="ECO:0007669"/>
    <property type="project" value="UniProtKB-SubCell"/>
</dbReference>
<dbReference type="PROSITE" id="PS51421">
    <property type="entry name" value="RAS"/>
    <property type="match status" value="1"/>
</dbReference>
<dbReference type="SMART" id="SM00173">
    <property type="entry name" value="RAS"/>
    <property type="match status" value="1"/>
</dbReference>
<evidence type="ECO:0000256" key="11">
    <source>
        <dbReference type="ARBA" id="ARBA00023034"/>
    </source>
</evidence>